<reference evidence="4" key="1">
    <citation type="submission" date="2017-07" db="EMBL/GenBank/DDBJ databases">
        <title>Comparative genome mining reveals phylogenetic distribution patterns of secondary metabolites in Amycolatopsis.</title>
        <authorList>
            <person name="Adamek M."/>
            <person name="Alanjary M."/>
            <person name="Sales-Ortells H."/>
            <person name="Goodfellow M."/>
            <person name="Bull A.T."/>
            <person name="Kalinowski J."/>
            <person name="Ziemert N."/>
        </authorList>
    </citation>
    <scope>NUCLEOTIDE SEQUENCE [LARGE SCALE GENOMIC DNA]</scope>
    <source>
        <strain evidence="4">H5</strain>
    </source>
</reference>
<feature type="region of interest" description="Disordered" evidence="1">
    <location>
        <begin position="337"/>
        <end position="364"/>
    </location>
</feature>
<comment type="caution">
    <text evidence="3">The sequence shown here is derived from an EMBL/GenBank/DDBJ whole genome shotgun (WGS) entry which is preliminary data.</text>
</comment>
<gene>
    <name evidence="3" type="ORF">CF165_38285</name>
</gene>
<evidence type="ECO:0000256" key="1">
    <source>
        <dbReference type="SAM" id="MobiDB-lite"/>
    </source>
</evidence>
<keyword evidence="2" id="KW-1133">Transmembrane helix</keyword>
<dbReference type="AlphaFoldDB" id="A0A229SRI7"/>
<dbReference type="RefSeq" id="WP_093952488.1">
    <property type="nucleotide sequence ID" value="NZ_NMUL01000046.1"/>
</dbReference>
<dbReference type="Proteomes" id="UP000215199">
    <property type="component" value="Unassembled WGS sequence"/>
</dbReference>
<keyword evidence="2" id="KW-0472">Membrane</keyword>
<evidence type="ECO:0000313" key="4">
    <source>
        <dbReference type="Proteomes" id="UP000215199"/>
    </source>
</evidence>
<feature type="transmembrane region" description="Helical" evidence="2">
    <location>
        <begin position="243"/>
        <end position="260"/>
    </location>
</feature>
<feature type="transmembrane region" description="Helical" evidence="2">
    <location>
        <begin position="20"/>
        <end position="40"/>
    </location>
</feature>
<feature type="transmembrane region" description="Helical" evidence="2">
    <location>
        <begin position="60"/>
        <end position="79"/>
    </location>
</feature>
<evidence type="ECO:0000313" key="3">
    <source>
        <dbReference type="EMBL" id="OXM61536.1"/>
    </source>
</evidence>
<dbReference type="OrthoDB" id="529448at2"/>
<organism evidence="3 4">
    <name type="scientific">Amycolatopsis vastitatis</name>
    <dbReference type="NCBI Taxonomy" id="1905142"/>
    <lineage>
        <taxon>Bacteria</taxon>
        <taxon>Bacillati</taxon>
        <taxon>Actinomycetota</taxon>
        <taxon>Actinomycetes</taxon>
        <taxon>Pseudonocardiales</taxon>
        <taxon>Pseudonocardiaceae</taxon>
        <taxon>Amycolatopsis</taxon>
    </lineage>
</organism>
<feature type="transmembrane region" description="Helical" evidence="2">
    <location>
        <begin position="266"/>
        <end position="284"/>
    </location>
</feature>
<keyword evidence="4" id="KW-1185">Reference proteome</keyword>
<name>A0A229SRI7_9PSEU</name>
<sequence>MTSSIAGPALSVGSRVGRYFGLVSMVPSLFLVLWAAALHASHAWRGQPDFQALKDWLETISVRNIAWIVLATLAVGLFLHPLQFAMTRLLEGYWGSSWPARAALRWRIGHHRRREARLVNRRQVLGRRWQAGLDKILARRGIDPADAADHRDELFRSRMGDRFSGLYAAKESLRAALRTFPAAYPARDRIMPTRLGNALRSGEDTAGRQYGIDAILTAPHLVLVAEESHVRYLRDSRQQFDTAVRLCVVSFLAFLMTVATLTTDGWWLFLALAPCALTSIAYRASVASATDYMVAVATVIDLNRFKLYESLHVALPRNTVEERWNNKKLMALLDQQRDSSVRYEHPAAGTPGTGDATPTPPGTP</sequence>
<accession>A0A229SRI7</accession>
<proteinExistence type="predicted"/>
<keyword evidence="2" id="KW-0812">Transmembrane</keyword>
<feature type="compositionally biased region" description="Low complexity" evidence="1">
    <location>
        <begin position="346"/>
        <end position="357"/>
    </location>
</feature>
<protein>
    <submittedName>
        <fullName evidence="3">Uncharacterized protein</fullName>
    </submittedName>
</protein>
<dbReference type="EMBL" id="NMUL01000046">
    <property type="protein sequence ID" value="OXM61536.1"/>
    <property type="molecule type" value="Genomic_DNA"/>
</dbReference>
<evidence type="ECO:0000256" key="2">
    <source>
        <dbReference type="SAM" id="Phobius"/>
    </source>
</evidence>